<dbReference type="AlphaFoldDB" id="A0A9P0FBV6"/>
<dbReference type="GO" id="GO:0016020">
    <property type="term" value="C:membrane"/>
    <property type="evidence" value="ECO:0007669"/>
    <property type="project" value="UniProtKB-SubCell"/>
</dbReference>
<accession>A0A9P0FBV6</accession>
<dbReference type="Gene3D" id="1.20.1250.20">
    <property type="entry name" value="MFS general substrate transporter like domains"/>
    <property type="match status" value="1"/>
</dbReference>
<gene>
    <name evidence="7" type="ORF">MELIAE_LOCUS2803</name>
</gene>
<evidence type="ECO:0000256" key="4">
    <source>
        <dbReference type="ARBA" id="ARBA00023136"/>
    </source>
</evidence>
<feature type="transmembrane region" description="Helical" evidence="5">
    <location>
        <begin position="63"/>
        <end position="85"/>
    </location>
</feature>
<feature type="transmembrane region" description="Helical" evidence="5">
    <location>
        <begin position="174"/>
        <end position="193"/>
    </location>
</feature>
<dbReference type="InterPro" id="IPR005828">
    <property type="entry name" value="MFS_sugar_transport-like"/>
</dbReference>
<evidence type="ECO:0000256" key="3">
    <source>
        <dbReference type="ARBA" id="ARBA00022989"/>
    </source>
</evidence>
<dbReference type="PROSITE" id="PS00216">
    <property type="entry name" value="SUGAR_TRANSPORT_1"/>
    <property type="match status" value="1"/>
</dbReference>
<name>A0A9P0FBV6_BRAAE</name>
<dbReference type="Proteomes" id="UP001154078">
    <property type="component" value="Chromosome 11"/>
</dbReference>
<feature type="transmembrane region" description="Helical" evidence="5">
    <location>
        <begin position="293"/>
        <end position="314"/>
    </location>
</feature>
<dbReference type="OrthoDB" id="6612291at2759"/>
<protein>
    <recommendedName>
        <fullName evidence="6">Major facilitator superfamily (MFS) profile domain-containing protein</fullName>
    </recommendedName>
</protein>
<feature type="transmembrane region" description="Helical" evidence="5">
    <location>
        <begin position="92"/>
        <end position="110"/>
    </location>
</feature>
<dbReference type="InterPro" id="IPR050549">
    <property type="entry name" value="MFS_Trehalose_Transporter"/>
</dbReference>
<keyword evidence="8" id="KW-1185">Reference proteome</keyword>
<comment type="subcellular location">
    <subcellularLocation>
        <location evidence="1">Membrane</location>
        <topology evidence="1">Multi-pass membrane protein</topology>
    </subcellularLocation>
</comment>
<reference evidence="7" key="1">
    <citation type="submission" date="2021-12" db="EMBL/GenBank/DDBJ databases">
        <authorList>
            <person name="King R."/>
        </authorList>
    </citation>
    <scope>NUCLEOTIDE SEQUENCE</scope>
</reference>
<feature type="domain" description="Major facilitator superfamily (MFS) profile" evidence="6">
    <location>
        <begin position="17"/>
        <end position="452"/>
    </location>
</feature>
<dbReference type="EMBL" id="OV121142">
    <property type="protein sequence ID" value="CAH0549760.1"/>
    <property type="molecule type" value="Genomic_DNA"/>
</dbReference>
<sequence length="452" mass="51121">MGFTQQVQKFWEFGAGHTALAAFCAHSVSISIGITQGYSAILLPQLEEDPDFMIIKDSEEESWIASLGAVTNPIGSVISGVLAEYFGRRRSIQISIIPFLLGWLCLGFATDISWLYAGRLITGIAGGMSTACYTYVSEISTPKNRGIFQALGPICASFGILFAYVLGYLVHWKLVSFISIVFGLFSLISIQFLPESPGYLMRKNKSTESFNVFLWLRRNNAEAQAEVDKYQLKNNDVLNTKVNLKDIYLGPQTVKPFFILITLFFLQELSGIYTILFYAVSFFDEANLEMDKYIALIIVGVIRFTVSILAAVLINKYGRKILCIFSNVGFCRYYAVSRRLHEVLRSKPRGRKSLLHSTSSWCHIQRVLQHDWYASHSLDFGGGNVSPGSKTDYVGNCYLHSPNLHLHFRENLLEHEPSFKLQWYFVPLRWGLSGCLSFLKVHPCRNQKQIVK</sequence>
<dbReference type="Pfam" id="PF00083">
    <property type="entry name" value="Sugar_tr"/>
    <property type="match status" value="1"/>
</dbReference>
<proteinExistence type="predicted"/>
<keyword evidence="3 5" id="KW-1133">Transmembrane helix</keyword>
<evidence type="ECO:0000313" key="7">
    <source>
        <dbReference type="EMBL" id="CAH0549760.1"/>
    </source>
</evidence>
<evidence type="ECO:0000256" key="1">
    <source>
        <dbReference type="ARBA" id="ARBA00004141"/>
    </source>
</evidence>
<dbReference type="PANTHER" id="PTHR48021">
    <property type="match status" value="1"/>
</dbReference>
<dbReference type="InterPro" id="IPR020846">
    <property type="entry name" value="MFS_dom"/>
</dbReference>
<feature type="transmembrane region" description="Helical" evidence="5">
    <location>
        <begin position="257"/>
        <end position="281"/>
    </location>
</feature>
<keyword evidence="4 5" id="KW-0472">Membrane</keyword>
<evidence type="ECO:0000259" key="6">
    <source>
        <dbReference type="PROSITE" id="PS50850"/>
    </source>
</evidence>
<dbReference type="InterPro" id="IPR036259">
    <property type="entry name" value="MFS_trans_sf"/>
</dbReference>
<evidence type="ECO:0000256" key="5">
    <source>
        <dbReference type="SAM" id="Phobius"/>
    </source>
</evidence>
<dbReference type="GO" id="GO:0022857">
    <property type="term" value="F:transmembrane transporter activity"/>
    <property type="evidence" value="ECO:0007669"/>
    <property type="project" value="InterPro"/>
</dbReference>
<organism evidence="7 8">
    <name type="scientific">Brassicogethes aeneus</name>
    <name type="common">Rape pollen beetle</name>
    <name type="synonym">Meligethes aeneus</name>
    <dbReference type="NCBI Taxonomy" id="1431903"/>
    <lineage>
        <taxon>Eukaryota</taxon>
        <taxon>Metazoa</taxon>
        <taxon>Ecdysozoa</taxon>
        <taxon>Arthropoda</taxon>
        <taxon>Hexapoda</taxon>
        <taxon>Insecta</taxon>
        <taxon>Pterygota</taxon>
        <taxon>Neoptera</taxon>
        <taxon>Endopterygota</taxon>
        <taxon>Coleoptera</taxon>
        <taxon>Polyphaga</taxon>
        <taxon>Cucujiformia</taxon>
        <taxon>Nitidulidae</taxon>
        <taxon>Meligethinae</taxon>
        <taxon>Brassicogethes</taxon>
    </lineage>
</organism>
<evidence type="ECO:0000256" key="2">
    <source>
        <dbReference type="ARBA" id="ARBA00022692"/>
    </source>
</evidence>
<keyword evidence="2 5" id="KW-0812">Transmembrane</keyword>
<dbReference type="PROSITE" id="PS50850">
    <property type="entry name" value="MFS"/>
    <property type="match status" value="1"/>
</dbReference>
<feature type="transmembrane region" description="Helical" evidence="5">
    <location>
        <begin position="20"/>
        <end position="43"/>
    </location>
</feature>
<dbReference type="SUPFAM" id="SSF103473">
    <property type="entry name" value="MFS general substrate transporter"/>
    <property type="match status" value="1"/>
</dbReference>
<dbReference type="InterPro" id="IPR005829">
    <property type="entry name" value="Sugar_transporter_CS"/>
</dbReference>
<feature type="transmembrane region" description="Helical" evidence="5">
    <location>
        <begin position="148"/>
        <end position="168"/>
    </location>
</feature>
<dbReference type="PANTHER" id="PTHR48021:SF32">
    <property type="entry name" value="FACILITATED TREHALOSE TRANSPORTER TRET1-2 HOMOLOG-LIKE PROTEIN"/>
    <property type="match status" value="1"/>
</dbReference>
<evidence type="ECO:0000313" key="8">
    <source>
        <dbReference type="Proteomes" id="UP001154078"/>
    </source>
</evidence>